<reference evidence="4" key="2">
    <citation type="submission" date="2016-04" db="EMBL/GenBank/DDBJ databases">
        <authorList>
            <person name="Waterworth S."/>
            <person name="Matcher G."/>
        </authorList>
    </citation>
    <scope>NUCLEOTIDE SEQUENCE [LARGE SCALE GENOMIC DNA]</scope>
    <source>
        <strain evidence="4">RuSp02-3</strain>
    </source>
</reference>
<reference evidence="2" key="1">
    <citation type="submission" date="2016-04" db="EMBL/GenBank/DDBJ databases">
        <authorList>
            <person name="Evans L.H."/>
            <person name="Alamgir A."/>
            <person name="Owens N."/>
            <person name="Weber N.D."/>
            <person name="Virtaneva K."/>
            <person name="Barbian K."/>
            <person name="Babar A."/>
            <person name="Rosenke K."/>
        </authorList>
    </citation>
    <scope>NUCLEOTIDE SEQUENCE [LARGE SCALE GENOMIC DNA]</scope>
    <source>
        <strain evidence="2">RUTW2-3</strain>
    </source>
</reference>
<dbReference type="Proteomes" id="UP000594975">
    <property type="component" value="Chromosome"/>
</dbReference>
<dbReference type="EMBL" id="LJBJ02000025">
    <property type="protein sequence ID" value="OAX51297.1"/>
    <property type="molecule type" value="Genomic_DNA"/>
</dbReference>
<proteinExistence type="predicted"/>
<dbReference type="EMBL" id="CP065738">
    <property type="protein sequence ID" value="QPT53103.1"/>
    <property type="molecule type" value="Genomic_DNA"/>
</dbReference>
<reference evidence="2 4" key="3">
    <citation type="submission" date="2016-06" db="EMBL/GenBank/DDBJ databases">
        <title>Identification of putative biosynthetic pathways for the production of bioactive secondary metabolites by the marine actinomycete Kocuria kristinae RUTW2-3.</title>
        <authorList>
            <person name="Waterworth S.C."/>
            <person name="Walmsley T.A."/>
            <person name="Matongo T."/>
            <person name="Davies-Coleman M.T."/>
            <person name="Dorrington R.A."/>
        </authorList>
    </citation>
    <scope>NUCLEOTIDE SEQUENCE [LARGE SCALE GENOMIC DNA]</scope>
    <source>
        <strain evidence="4">RuSp02-3</strain>
        <strain evidence="2">RUTW2-3</strain>
    </source>
</reference>
<dbReference type="AlphaFoldDB" id="A0A199NQV0"/>
<name>A0A199NQV0_9MICC</name>
<dbReference type="GeneID" id="61263190"/>
<organism evidence="2 4">
    <name type="scientific">Rothia kristinae</name>
    <dbReference type="NCBI Taxonomy" id="37923"/>
    <lineage>
        <taxon>Bacteria</taxon>
        <taxon>Bacillati</taxon>
        <taxon>Actinomycetota</taxon>
        <taxon>Actinomycetes</taxon>
        <taxon>Micrococcales</taxon>
        <taxon>Micrococcaceae</taxon>
        <taxon>Rothia</taxon>
    </lineage>
</organism>
<reference evidence="3 5" key="4">
    <citation type="submission" date="2020-12" db="EMBL/GenBank/DDBJ databases">
        <title>FDA dAtabase for Regulatory Grade micrObial Sequences (FDA-ARGOS): Supporting development and validation of Infectious Disease Dx tests.</title>
        <authorList>
            <person name="Sproer C."/>
            <person name="Gronow S."/>
            <person name="Severitt S."/>
            <person name="Schroder I."/>
            <person name="Tallon L."/>
            <person name="Sadzewicz L."/>
            <person name="Zhao X."/>
            <person name="Boylan J."/>
            <person name="Ott S."/>
            <person name="Bowen H."/>
            <person name="Vavikolanu K."/>
            <person name="Mehta A."/>
            <person name="Aluvathingal J."/>
            <person name="Nadendla S."/>
            <person name="Lowell S."/>
            <person name="Myers T."/>
            <person name="Yan Y."/>
            <person name="Sichtig H."/>
        </authorList>
    </citation>
    <scope>NUCLEOTIDE SEQUENCE [LARGE SCALE GENOMIC DNA]</scope>
    <source>
        <strain evidence="3 5">FDAARGOS_864</strain>
    </source>
</reference>
<keyword evidence="1" id="KW-0472">Membrane</keyword>
<dbReference type="Proteomes" id="UP000053171">
    <property type="component" value="Unassembled WGS sequence"/>
</dbReference>
<protein>
    <submittedName>
        <fullName evidence="3">Tetratricopeptide repeat protein</fullName>
    </submittedName>
</protein>
<evidence type="ECO:0000313" key="4">
    <source>
        <dbReference type="Proteomes" id="UP000053171"/>
    </source>
</evidence>
<gene>
    <name evidence="2" type="ORF">AN277_0209655</name>
    <name evidence="3" type="ORF">I6G21_07310</name>
</gene>
<accession>A0A199NQV0</accession>
<feature type="transmembrane region" description="Helical" evidence="1">
    <location>
        <begin position="31"/>
        <end position="47"/>
    </location>
</feature>
<feature type="transmembrane region" description="Helical" evidence="1">
    <location>
        <begin position="54"/>
        <end position="77"/>
    </location>
</feature>
<evidence type="ECO:0000313" key="3">
    <source>
        <dbReference type="EMBL" id="QPT53103.1"/>
    </source>
</evidence>
<evidence type="ECO:0000313" key="5">
    <source>
        <dbReference type="Proteomes" id="UP000594975"/>
    </source>
</evidence>
<feature type="transmembrane region" description="Helical" evidence="1">
    <location>
        <begin position="83"/>
        <end position="104"/>
    </location>
</feature>
<dbReference type="SUPFAM" id="SSF48452">
    <property type="entry name" value="TPR-like"/>
    <property type="match status" value="1"/>
</dbReference>
<dbReference type="InterPro" id="IPR011990">
    <property type="entry name" value="TPR-like_helical_dom_sf"/>
</dbReference>
<evidence type="ECO:0000313" key="2">
    <source>
        <dbReference type="EMBL" id="OAX51297.1"/>
    </source>
</evidence>
<keyword evidence="1" id="KW-1133">Transmembrane helix</keyword>
<dbReference type="Gene3D" id="1.25.40.10">
    <property type="entry name" value="Tetratricopeptide repeat domain"/>
    <property type="match status" value="1"/>
</dbReference>
<evidence type="ECO:0000256" key="1">
    <source>
        <dbReference type="SAM" id="Phobius"/>
    </source>
</evidence>
<dbReference type="RefSeq" id="WP_061225236.1">
    <property type="nucleotide sequence ID" value="NZ_CP065738.1"/>
</dbReference>
<keyword evidence="1" id="KW-0812">Transmembrane</keyword>
<sequence length="204" mass="21930">MRSLRAFTALACLLLLGTVWLLPLPAATRLGITVVLVLCGVFVLVDSTGKGRTFAAITVALLVLYLGVTAQRGVLLLRGDGGIPGILLGVGMILLPALGAWALVREVLFGVRVQRLGQRLGREGGLPDQPPRTASGRIDREAADAAFPARRAEVEREPEDWRAWFRLALAYDAAGDRKRARRAMRDAVALDRGRPAHHLADGEG</sequence>
<keyword evidence="4" id="KW-1185">Reference proteome</keyword>
<dbReference type="KEGG" id="rkr:I6G21_07310"/>
<dbReference type="STRING" id="37923.BK826_09275"/>